<protein>
    <submittedName>
        <fullName evidence="1">Uncharacterized protein</fullName>
    </submittedName>
</protein>
<evidence type="ECO:0000313" key="1">
    <source>
        <dbReference type="EMBL" id="OCA16421.1"/>
    </source>
</evidence>
<name>A0A1B8Y0I4_XENTR</name>
<reference evidence="1" key="2">
    <citation type="journal article" date="2010" name="Science">
        <title>The genome of the Western clawed frog Xenopus tropicalis.</title>
        <authorList>
            <person name="Hellsten U."/>
            <person name="Harland R.M."/>
            <person name="Gilchrist M.J."/>
            <person name="Hendrix D."/>
            <person name="Jurka J."/>
            <person name="Kapitonov V."/>
            <person name="Ovcharenko I."/>
            <person name="Putnam N.H."/>
            <person name="Shu S."/>
            <person name="Taher L."/>
            <person name="Blitz I.L."/>
            <person name="Blumberg B."/>
            <person name="Dichmann D.S."/>
            <person name="Dubchak I."/>
            <person name="Amaya E."/>
            <person name="Detter J.C."/>
            <person name="Fletcher R."/>
            <person name="Gerhard D.S."/>
            <person name="Goodstein D."/>
            <person name="Graves T."/>
            <person name="Grigoriev I.V."/>
            <person name="Grimwood J."/>
            <person name="Kawashima T."/>
            <person name="Lindquist E."/>
            <person name="Lucas S.M."/>
            <person name="Mead P.E."/>
            <person name="Mitros T."/>
            <person name="Ogino H."/>
            <person name="Ohta Y."/>
            <person name="Poliakov A.V."/>
            <person name="Pollet N."/>
            <person name="Robert J."/>
            <person name="Salamov A."/>
            <person name="Sater A.K."/>
            <person name="Schmutz J."/>
            <person name="Terry A."/>
            <person name="Vize P.D."/>
            <person name="Warren W.C."/>
            <person name="Wells D."/>
            <person name="Wills A."/>
            <person name="Wilson R.K."/>
            <person name="Zimmerman L.B."/>
            <person name="Zorn A.M."/>
            <person name="Grainger R."/>
            <person name="Grammer T."/>
            <person name="Khokha M.K."/>
            <person name="Richardson P.M."/>
            <person name="Rokhsar D.S."/>
        </authorList>
    </citation>
    <scope>NUCLEOTIDE SEQUENCE [LARGE SCALE GENOMIC DNA]</scope>
    <source>
        <strain evidence="1">Nigerian</strain>
    </source>
</reference>
<sequence length="184" mass="19989">FSLGQPPIPCTGATQAGIPGRFLPAKPCGSLAFPLQSRPTSYTLYWGNTGWNTRPLSACQALWLIGLSASVSANLQYPVLGQHRLKYPATFCLPSLVAHWPFHFSLGRLQYPVLGQHRLKYPAAFCLPSLVAHWPFRFSLGQPPIPCTGATQAEIPGRFLPAKPCGPLAFPLQAWASSNIPRAL</sequence>
<feature type="non-terminal residue" evidence="1">
    <location>
        <position position="1"/>
    </location>
</feature>
<gene>
    <name evidence="1" type="ORF">XENTR_v90028283mg</name>
</gene>
<organism evidence="1">
    <name type="scientific">Xenopus tropicalis</name>
    <name type="common">Western clawed frog</name>
    <name type="synonym">Silurana tropicalis</name>
    <dbReference type="NCBI Taxonomy" id="8364"/>
    <lineage>
        <taxon>Eukaryota</taxon>
        <taxon>Metazoa</taxon>
        <taxon>Chordata</taxon>
        <taxon>Craniata</taxon>
        <taxon>Vertebrata</taxon>
        <taxon>Euteleostomi</taxon>
        <taxon>Amphibia</taxon>
        <taxon>Batrachia</taxon>
        <taxon>Anura</taxon>
        <taxon>Pipoidea</taxon>
        <taxon>Pipidae</taxon>
        <taxon>Xenopodinae</taxon>
        <taxon>Xenopus</taxon>
        <taxon>Silurana</taxon>
    </lineage>
</organism>
<accession>A0A1B8Y0I4</accession>
<dbReference type="AlphaFoldDB" id="A0A1B8Y0I4"/>
<reference evidence="1" key="3">
    <citation type="submission" date="2016-05" db="EMBL/GenBank/DDBJ databases">
        <title>WGS assembly of Xenopus tropicalis.</title>
        <authorList>
            <person name="Sessions A."/>
            <person name="Jenkins J."/>
            <person name="Mitros T."/>
            <person name="Lyons J.T."/>
            <person name="Dichmann D.S."/>
            <person name="Robert J."/>
            <person name="Harland R.M."/>
            <person name="Rokhsar D.S."/>
        </authorList>
    </citation>
    <scope>NUCLEOTIDE SEQUENCE</scope>
    <source>
        <strain evidence="1">Nigerian</strain>
    </source>
</reference>
<dbReference type="EMBL" id="KV460611">
    <property type="protein sequence ID" value="OCA16421.1"/>
    <property type="molecule type" value="Genomic_DNA"/>
</dbReference>
<proteinExistence type="predicted"/>
<reference evidence="1" key="1">
    <citation type="submission" date="2009-11" db="EMBL/GenBank/DDBJ databases">
        <authorList>
            <consortium name="US DOE Joint Genome Institute (JGI-PGF)"/>
            <person name="Ottilar R."/>
            <person name="Schmutz J."/>
            <person name="Salamov A."/>
            <person name="Cheng J.F."/>
            <person name="Lucas S."/>
            <person name="Pitluck S."/>
            <person name="Gundlach H."/>
            <person name="Guo Y."/>
            <person name="Haberer G."/>
            <person name="Nasrallah J."/>
            <person name="Mayer K.F.X."/>
            <person name="van de Peer Y."/>
            <person name="Weigel D."/>
            <person name="Grigoriev I.V."/>
        </authorList>
    </citation>
    <scope>NUCLEOTIDE SEQUENCE</scope>
    <source>
        <strain evidence="1">Nigerian</strain>
    </source>
</reference>